<evidence type="ECO:0000313" key="1">
    <source>
        <dbReference type="EMBL" id="KAJ1204595.1"/>
    </source>
</evidence>
<name>A0AAV7VVC6_PLEWA</name>
<reference evidence="1" key="1">
    <citation type="journal article" date="2022" name="bioRxiv">
        <title>Sequencing and chromosome-scale assembly of the giantPleurodeles waltlgenome.</title>
        <authorList>
            <person name="Brown T."/>
            <person name="Elewa A."/>
            <person name="Iarovenko S."/>
            <person name="Subramanian E."/>
            <person name="Araus A.J."/>
            <person name="Petzold A."/>
            <person name="Susuki M."/>
            <person name="Suzuki K.-i.T."/>
            <person name="Hayashi T."/>
            <person name="Toyoda A."/>
            <person name="Oliveira C."/>
            <person name="Osipova E."/>
            <person name="Leigh N.D."/>
            <person name="Simon A."/>
            <person name="Yun M.H."/>
        </authorList>
    </citation>
    <scope>NUCLEOTIDE SEQUENCE</scope>
    <source>
        <strain evidence="1">20211129_DDA</strain>
        <tissue evidence="1">Liver</tissue>
    </source>
</reference>
<dbReference type="EMBL" id="JANPWB010000002">
    <property type="protein sequence ID" value="KAJ1204595.1"/>
    <property type="molecule type" value="Genomic_DNA"/>
</dbReference>
<organism evidence="1 2">
    <name type="scientific">Pleurodeles waltl</name>
    <name type="common">Iberian ribbed newt</name>
    <dbReference type="NCBI Taxonomy" id="8319"/>
    <lineage>
        <taxon>Eukaryota</taxon>
        <taxon>Metazoa</taxon>
        <taxon>Chordata</taxon>
        <taxon>Craniata</taxon>
        <taxon>Vertebrata</taxon>
        <taxon>Euteleostomi</taxon>
        <taxon>Amphibia</taxon>
        <taxon>Batrachia</taxon>
        <taxon>Caudata</taxon>
        <taxon>Salamandroidea</taxon>
        <taxon>Salamandridae</taxon>
        <taxon>Pleurodelinae</taxon>
        <taxon>Pleurodeles</taxon>
    </lineage>
</organism>
<comment type="caution">
    <text evidence="1">The sequence shown here is derived from an EMBL/GenBank/DDBJ whole genome shotgun (WGS) entry which is preliminary data.</text>
</comment>
<accession>A0AAV7VVC6</accession>
<keyword evidence="2" id="KW-1185">Reference proteome</keyword>
<dbReference type="AlphaFoldDB" id="A0AAV7VVC6"/>
<evidence type="ECO:0000313" key="2">
    <source>
        <dbReference type="Proteomes" id="UP001066276"/>
    </source>
</evidence>
<proteinExistence type="predicted"/>
<gene>
    <name evidence="1" type="ORF">NDU88_000040</name>
</gene>
<sequence length="132" mass="14963">MRRRCPAERCWRRWCPAERCMGRRCPAERCWRRRGDSWFHIHLLRCGLMQDLSLLGTDYEAEISAGSGTMVHALLHLGLCGSVEGIVICEQEITHRILFNLGLGLQPPQVEELAISPISDLDASFFVIAEGI</sequence>
<protein>
    <submittedName>
        <fullName evidence="1">Uncharacterized protein</fullName>
    </submittedName>
</protein>
<dbReference type="Proteomes" id="UP001066276">
    <property type="component" value="Chromosome 1_2"/>
</dbReference>